<gene>
    <name evidence="2" type="ORF">IAA63_10350</name>
</gene>
<accession>A0A9D1NWU9</accession>
<evidence type="ECO:0000313" key="2">
    <source>
        <dbReference type="EMBL" id="HIV13524.1"/>
    </source>
</evidence>
<keyword evidence="1" id="KW-1133">Transmembrane helix</keyword>
<reference evidence="2" key="2">
    <citation type="journal article" date="2021" name="PeerJ">
        <title>Extensive microbial diversity within the chicken gut microbiome revealed by metagenomics and culture.</title>
        <authorList>
            <person name="Gilroy R."/>
            <person name="Ravi A."/>
            <person name="Getino M."/>
            <person name="Pursley I."/>
            <person name="Horton D.L."/>
            <person name="Alikhan N.F."/>
            <person name="Baker D."/>
            <person name="Gharbi K."/>
            <person name="Hall N."/>
            <person name="Watson M."/>
            <person name="Adriaenssens E.M."/>
            <person name="Foster-Nyarko E."/>
            <person name="Jarju S."/>
            <person name="Secka A."/>
            <person name="Antonio M."/>
            <person name="Oren A."/>
            <person name="Chaudhuri R.R."/>
            <person name="La Ragione R."/>
            <person name="Hildebrand F."/>
            <person name="Pallen M.J."/>
        </authorList>
    </citation>
    <scope>NUCLEOTIDE SEQUENCE</scope>
    <source>
        <strain evidence="2">ChiBcec2-4451</strain>
    </source>
</reference>
<dbReference type="InterPro" id="IPR010690">
    <property type="entry name" value="YqfD"/>
</dbReference>
<dbReference type="EMBL" id="DVON01000214">
    <property type="protein sequence ID" value="HIV13524.1"/>
    <property type="molecule type" value="Genomic_DNA"/>
</dbReference>
<sequence length="331" mass="38026">MTEKIPRYLKGYVKIRLESPMPERFLALCVHNRIPLWNLNNHGLYYEMELLLPDFFRLPPFRRKTSSRIFLLERHGLPFLLKKGRKKKALLAGILICGIFLYGCSLFLWDIQVEGNLRHSQETILRVLDEDGVRAGILKSSLDCSGIAARVREAFPDVVWVSATLEGTCLNIELRENQEGNETSDQEPDAAWDLTADRDGTVLSIVTRRGTPLVQAGQKVKKGDVLVTGALEILNNDQLVQRYEYVGADADILLEVDYQYYDEFSMTQVRRQYEGSSKSYFFLRLFGQEFSMAGKAKETEEEVRWEKPVYLTDSFCLPISYGTITRQVCRD</sequence>
<comment type="caution">
    <text evidence="2">The sequence shown here is derived from an EMBL/GenBank/DDBJ whole genome shotgun (WGS) entry which is preliminary data.</text>
</comment>
<keyword evidence="1" id="KW-0812">Transmembrane</keyword>
<evidence type="ECO:0000256" key="1">
    <source>
        <dbReference type="SAM" id="Phobius"/>
    </source>
</evidence>
<name>A0A9D1NWU9_9FIRM</name>
<protein>
    <submittedName>
        <fullName evidence="2">Sporulation protein YqfD</fullName>
    </submittedName>
</protein>
<proteinExistence type="predicted"/>
<keyword evidence="1" id="KW-0472">Membrane</keyword>
<feature type="transmembrane region" description="Helical" evidence="1">
    <location>
        <begin position="89"/>
        <end position="109"/>
    </location>
</feature>
<dbReference type="Pfam" id="PF06898">
    <property type="entry name" value="YqfD"/>
    <property type="match status" value="1"/>
</dbReference>
<dbReference type="AlphaFoldDB" id="A0A9D1NWU9"/>
<evidence type="ECO:0000313" key="3">
    <source>
        <dbReference type="Proteomes" id="UP000886723"/>
    </source>
</evidence>
<reference evidence="2" key="1">
    <citation type="submission" date="2020-10" db="EMBL/GenBank/DDBJ databases">
        <authorList>
            <person name="Gilroy R."/>
        </authorList>
    </citation>
    <scope>NUCLEOTIDE SEQUENCE</scope>
    <source>
        <strain evidence="2">ChiBcec2-4451</strain>
    </source>
</reference>
<organism evidence="2 3">
    <name type="scientific">Candidatus Pullilachnospira stercoravium</name>
    <dbReference type="NCBI Taxonomy" id="2840913"/>
    <lineage>
        <taxon>Bacteria</taxon>
        <taxon>Bacillati</taxon>
        <taxon>Bacillota</taxon>
        <taxon>Clostridia</taxon>
        <taxon>Lachnospirales</taxon>
        <taxon>Lachnospiraceae</taxon>
        <taxon>Lachnospiraceae incertae sedis</taxon>
        <taxon>Candidatus Pullilachnospira</taxon>
    </lineage>
</organism>
<dbReference type="Proteomes" id="UP000886723">
    <property type="component" value="Unassembled WGS sequence"/>
</dbReference>
<feature type="non-terminal residue" evidence="2">
    <location>
        <position position="331"/>
    </location>
</feature>